<dbReference type="PANTHER" id="PTHR22642">
    <property type="entry name" value="IMIDAZOLONEPROPIONASE"/>
    <property type="match status" value="1"/>
</dbReference>
<dbReference type="InterPro" id="IPR032466">
    <property type="entry name" value="Metal_Hydrolase"/>
</dbReference>
<evidence type="ECO:0000313" key="4">
    <source>
        <dbReference type="Proteomes" id="UP000008316"/>
    </source>
</evidence>
<protein>
    <submittedName>
        <fullName evidence="2">Amidohydrolase 3</fullName>
    </submittedName>
</protein>
<reference evidence="2" key="2">
    <citation type="submission" date="2011-03" db="EMBL/GenBank/DDBJ databases">
        <authorList>
            <person name="Seo Y.-S."/>
            <person name="Lim J."/>
            <person name="Choi B.-S."/>
            <person name="Kim H."/>
            <person name="Goo E."/>
            <person name="Lee B."/>
            <person name="Lim J.-S."/>
            <person name="Choi I.-Y."/>
            <person name="Moon J.S."/>
            <person name="Kim J."/>
            <person name="Hwang I."/>
        </authorList>
    </citation>
    <scope>NUCLEOTIDE SEQUENCE</scope>
    <source>
        <strain evidence="2">BSR3</strain>
        <plasmid evidence="2">bgla_1p</plasmid>
    </source>
</reference>
<keyword evidence="2" id="KW-0614">Plasmid</keyword>
<name>F2LRK3_BURGS</name>
<dbReference type="InterPro" id="IPR013108">
    <property type="entry name" value="Amidohydro_3"/>
</dbReference>
<reference evidence="2 4" key="1">
    <citation type="journal article" date="2011" name="J. Bacteriol.">
        <title>Complete genome sequence of Burkholderia gladioli BSR3.</title>
        <authorList>
            <person name="Seo Y.S."/>
            <person name="Lim J."/>
            <person name="Choi B.S."/>
            <person name="Kim H."/>
            <person name="Goo E."/>
            <person name="Lee B."/>
            <person name="Lim J.S."/>
            <person name="Choi I.Y."/>
            <person name="Moon J.S."/>
            <person name="Kim J."/>
            <person name="Hwang I."/>
        </authorList>
    </citation>
    <scope>NUCLEOTIDE SEQUENCE [LARGE SCALE GENOMIC DNA]</scope>
    <source>
        <strain evidence="4">BSR3</strain>
        <plasmid evidence="2">bgla_1p</plasmid>
        <plasmid evidence="2">BSR3</plasmid>
    </source>
</reference>
<dbReference type="InterPro" id="IPR033932">
    <property type="entry name" value="YtcJ-like"/>
</dbReference>
<dbReference type="KEGG" id="bgd:bgla_1p0970"/>
<dbReference type="GO" id="GO:0016810">
    <property type="term" value="F:hydrolase activity, acting on carbon-nitrogen (but not peptide) bonds"/>
    <property type="evidence" value="ECO:0007669"/>
    <property type="project" value="InterPro"/>
</dbReference>
<dbReference type="HOGENOM" id="CLU_009942_2_0_4"/>
<dbReference type="AlphaFoldDB" id="F2LRK3"/>
<organism evidence="2 4">
    <name type="scientific">Burkholderia gladioli (strain BSR3)</name>
    <dbReference type="NCBI Taxonomy" id="999541"/>
    <lineage>
        <taxon>Bacteria</taxon>
        <taxon>Pseudomonadati</taxon>
        <taxon>Pseudomonadota</taxon>
        <taxon>Betaproteobacteria</taxon>
        <taxon>Burkholderiales</taxon>
        <taxon>Burkholderiaceae</taxon>
        <taxon>Burkholderia</taxon>
    </lineage>
</organism>
<proteinExistence type="predicted"/>
<evidence type="ECO:0000313" key="3">
    <source>
        <dbReference type="EMBL" id="AEA65534.1"/>
    </source>
</evidence>
<dbReference type="PANTHER" id="PTHR22642:SF2">
    <property type="entry name" value="PROTEIN LONG AFTER FAR-RED 3"/>
    <property type="match status" value="1"/>
</dbReference>
<dbReference type="RefSeq" id="WP_013699879.1">
    <property type="nucleotide sequence ID" value="NC_015382.1"/>
</dbReference>
<geneLocation type="plasmid" evidence="2 4">
    <name>bgla_1p</name>
</geneLocation>
<accession>F2LRK3</accession>
<dbReference type="Gene3D" id="3.20.20.140">
    <property type="entry name" value="Metal-dependent hydrolases"/>
    <property type="match status" value="1"/>
</dbReference>
<dbReference type="Proteomes" id="UP000008316">
    <property type="component" value="Plasmid bgla_1p"/>
</dbReference>
<sequence length="625" mass="67757">MSEPMHFGCACCSPHIMPSFDHASPEWKAQIAELPPLRDADGRAPVIFHGGAIYPDPERPEWRVEAIGIADRKVIVVGSLEAVRAQIHGQNFAEPVTEYALAAGQALLPGLIDPHAHLMTSALVKSWTDLSPFKGQELLRPYNKDVIGKKIGEAVAAAMAADPPANGERWVCGFGVDPSLMQTWEEIDAAWLDGFAPDTGLERDVGIFLLNASGHISYVNTVALKRAHIETTFKTGVLTEENSKLVSKLLPVDANVMLANLLQVFAEANQRGITTLFDAGLGMLSGPAEVDTMRALAKTSELTVRVGAALYGNDPDALGGWLAFYKPELESDPEVLFSLRAIKLIADGSNQGLTGLLSHKYRCCDLHSVPGVGKYGLFNFTPARHLATQMQRAADAGWPILTHANGDEGIVNVLAAYQLALDKVPPPGKHRKRAAVKARHRIEHASLLHDNALQTMKRMSISPSFLIGHVGYWGKAFCDTILGYKRAQWLDRCASALAAGMRISLHSDHFVSPFGPLRYMEQAVGRVMEATRVPPAADAATGPVEVLNPAERLSIAQALRAVTIDAAWQCHLDEQIGSLLPGKQADLVILEQDPLTWQTIDAAGMRDIVVRETWVSGRCVYSAAQ</sequence>
<feature type="domain" description="Amidohydrolase 3" evidence="1">
    <location>
        <begin position="102"/>
        <end position="621"/>
    </location>
</feature>
<keyword evidence="4" id="KW-1185">Reference proteome</keyword>
<dbReference type="Gene3D" id="2.30.40.10">
    <property type="entry name" value="Urease, subunit C, domain 1"/>
    <property type="match status" value="1"/>
</dbReference>
<dbReference type="SUPFAM" id="SSF51556">
    <property type="entry name" value="Metallo-dependent hydrolases"/>
    <property type="match status" value="1"/>
</dbReference>
<evidence type="ECO:0000313" key="2">
    <source>
        <dbReference type="EMBL" id="AEA65497.1"/>
    </source>
</evidence>
<gene>
    <name evidence="2" type="ordered locus">bgla_1p0970</name>
    <name evidence="3" type="ordered locus">bgla_1p1400</name>
</gene>
<dbReference type="CDD" id="cd01300">
    <property type="entry name" value="YtcJ_like"/>
    <property type="match status" value="1"/>
</dbReference>
<dbReference type="EMBL" id="CP002601">
    <property type="protein sequence ID" value="AEA65497.1"/>
    <property type="molecule type" value="Genomic_DNA"/>
</dbReference>
<keyword evidence="2" id="KW-0378">Hydrolase</keyword>
<evidence type="ECO:0000259" key="1">
    <source>
        <dbReference type="Pfam" id="PF07969"/>
    </source>
</evidence>
<dbReference type="Pfam" id="PF07969">
    <property type="entry name" value="Amidohydro_3"/>
    <property type="match status" value="1"/>
</dbReference>
<dbReference type="Gene3D" id="3.10.310.70">
    <property type="match status" value="1"/>
</dbReference>
<dbReference type="EMBL" id="CP002601">
    <property type="protein sequence ID" value="AEA65534.1"/>
    <property type="molecule type" value="Genomic_DNA"/>
</dbReference>
<dbReference type="SUPFAM" id="SSF51338">
    <property type="entry name" value="Composite domain of metallo-dependent hydrolases"/>
    <property type="match status" value="1"/>
</dbReference>
<dbReference type="KEGG" id="bgd:bgla_1p1400"/>
<dbReference type="InterPro" id="IPR011059">
    <property type="entry name" value="Metal-dep_hydrolase_composite"/>
</dbReference>